<proteinExistence type="predicted"/>
<protein>
    <recommendedName>
        <fullName evidence="3">Lipocalin-like domain-containing protein</fullName>
    </recommendedName>
</protein>
<organism evidence="1 2">
    <name type="scientific">Sediminicola arcticus</name>
    <dbReference type="NCBI Taxonomy" id="1574308"/>
    <lineage>
        <taxon>Bacteria</taxon>
        <taxon>Pseudomonadati</taxon>
        <taxon>Bacteroidota</taxon>
        <taxon>Flavobacteriia</taxon>
        <taxon>Flavobacteriales</taxon>
        <taxon>Flavobacteriaceae</taxon>
        <taxon>Sediminicola</taxon>
    </lineage>
</organism>
<gene>
    <name evidence="1" type="ORF">ABXZ36_06240</name>
</gene>
<keyword evidence="2" id="KW-1185">Reference proteome</keyword>
<comment type="caution">
    <text evidence="1">The sequence shown here is derived from an EMBL/GenBank/DDBJ whole genome shotgun (WGS) entry which is preliminary data.</text>
</comment>
<accession>A0ABV2SU60</accession>
<evidence type="ECO:0000313" key="1">
    <source>
        <dbReference type="EMBL" id="MET6990242.1"/>
    </source>
</evidence>
<dbReference type="Proteomes" id="UP001549799">
    <property type="component" value="Unassembled WGS sequence"/>
</dbReference>
<dbReference type="EMBL" id="JBEXAE010000002">
    <property type="protein sequence ID" value="MET6990242.1"/>
    <property type="molecule type" value="Genomic_DNA"/>
</dbReference>
<evidence type="ECO:0008006" key="3">
    <source>
        <dbReference type="Google" id="ProtNLM"/>
    </source>
</evidence>
<sequence>MRTFLYIFALICLLSCQRTISESDLSKLNGYWEISEVEFPDGNTKEYKANTTIDFIEIAGFKGFRKKVQPTFEGTYFANDDAESFLIMQKEDSFELHYKNNYSEWSEILAALSDNTFSVINKEGITYHYKRYEPININE</sequence>
<reference evidence="1 2" key="1">
    <citation type="submission" date="2024-07" db="EMBL/GenBank/DDBJ databases">
        <title>The genome sequence of type strain Sediminicola arcticus GDMCC 1.2805.</title>
        <authorList>
            <person name="Liu Y."/>
        </authorList>
    </citation>
    <scope>NUCLEOTIDE SEQUENCE [LARGE SCALE GENOMIC DNA]</scope>
    <source>
        <strain evidence="1 2">GDMCC 1.2805</strain>
    </source>
</reference>
<evidence type="ECO:0000313" key="2">
    <source>
        <dbReference type="Proteomes" id="UP001549799"/>
    </source>
</evidence>
<dbReference type="RefSeq" id="WP_354614632.1">
    <property type="nucleotide sequence ID" value="NZ_JBEXAE010000002.1"/>
</dbReference>
<name>A0ABV2SU60_9FLAO</name>